<dbReference type="Proteomes" id="UP001066276">
    <property type="component" value="Chromosome 6"/>
</dbReference>
<protein>
    <submittedName>
        <fullName evidence="1">Uncharacterized protein</fullName>
    </submittedName>
</protein>
<accession>A0AAV7QCR0</accession>
<name>A0AAV7QCR0_PLEWA</name>
<sequence length="67" mass="7565">MAPLPQNYDAICPRPWTLRKSENPGGLMSLQQLILPDFIDTECPKSNVCDDPTPLQRRRPCDIIATL</sequence>
<evidence type="ECO:0000313" key="1">
    <source>
        <dbReference type="EMBL" id="KAJ1138306.1"/>
    </source>
</evidence>
<organism evidence="1 2">
    <name type="scientific">Pleurodeles waltl</name>
    <name type="common">Iberian ribbed newt</name>
    <dbReference type="NCBI Taxonomy" id="8319"/>
    <lineage>
        <taxon>Eukaryota</taxon>
        <taxon>Metazoa</taxon>
        <taxon>Chordata</taxon>
        <taxon>Craniata</taxon>
        <taxon>Vertebrata</taxon>
        <taxon>Euteleostomi</taxon>
        <taxon>Amphibia</taxon>
        <taxon>Batrachia</taxon>
        <taxon>Caudata</taxon>
        <taxon>Salamandroidea</taxon>
        <taxon>Salamandridae</taxon>
        <taxon>Pleurodelinae</taxon>
        <taxon>Pleurodeles</taxon>
    </lineage>
</organism>
<evidence type="ECO:0000313" key="2">
    <source>
        <dbReference type="Proteomes" id="UP001066276"/>
    </source>
</evidence>
<gene>
    <name evidence="1" type="ORF">NDU88_004693</name>
</gene>
<comment type="caution">
    <text evidence="1">The sequence shown here is derived from an EMBL/GenBank/DDBJ whole genome shotgun (WGS) entry which is preliminary data.</text>
</comment>
<keyword evidence="2" id="KW-1185">Reference proteome</keyword>
<dbReference type="AlphaFoldDB" id="A0AAV7QCR0"/>
<dbReference type="EMBL" id="JANPWB010000010">
    <property type="protein sequence ID" value="KAJ1138306.1"/>
    <property type="molecule type" value="Genomic_DNA"/>
</dbReference>
<proteinExistence type="predicted"/>
<reference evidence="1" key="1">
    <citation type="journal article" date="2022" name="bioRxiv">
        <title>Sequencing and chromosome-scale assembly of the giantPleurodeles waltlgenome.</title>
        <authorList>
            <person name="Brown T."/>
            <person name="Elewa A."/>
            <person name="Iarovenko S."/>
            <person name="Subramanian E."/>
            <person name="Araus A.J."/>
            <person name="Petzold A."/>
            <person name="Susuki M."/>
            <person name="Suzuki K.-i.T."/>
            <person name="Hayashi T."/>
            <person name="Toyoda A."/>
            <person name="Oliveira C."/>
            <person name="Osipova E."/>
            <person name="Leigh N.D."/>
            <person name="Simon A."/>
            <person name="Yun M.H."/>
        </authorList>
    </citation>
    <scope>NUCLEOTIDE SEQUENCE</scope>
    <source>
        <strain evidence="1">20211129_DDA</strain>
        <tissue evidence="1">Liver</tissue>
    </source>
</reference>